<proteinExistence type="predicted"/>
<name>A0A0E9Y2U4_ANGAN</name>
<dbReference type="AlphaFoldDB" id="A0A0E9Y2U4"/>
<dbReference type="EMBL" id="GBXM01000004">
    <property type="protein sequence ID" value="JAI08574.1"/>
    <property type="molecule type" value="Transcribed_RNA"/>
</dbReference>
<protein>
    <submittedName>
        <fullName evidence="1">Uncharacterized protein</fullName>
    </submittedName>
</protein>
<reference evidence="1" key="2">
    <citation type="journal article" date="2015" name="Fish Shellfish Immunol.">
        <title>Early steps in the European eel (Anguilla anguilla)-Vibrio vulnificus interaction in the gills: Role of the RtxA13 toxin.</title>
        <authorList>
            <person name="Callol A."/>
            <person name="Pajuelo D."/>
            <person name="Ebbesson L."/>
            <person name="Teles M."/>
            <person name="MacKenzie S."/>
            <person name="Amaro C."/>
        </authorList>
    </citation>
    <scope>NUCLEOTIDE SEQUENCE</scope>
</reference>
<reference evidence="1" key="1">
    <citation type="submission" date="2014-11" db="EMBL/GenBank/DDBJ databases">
        <authorList>
            <person name="Amaro Gonzalez C."/>
        </authorList>
    </citation>
    <scope>NUCLEOTIDE SEQUENCE</scope>
</reference>
<organism evidence="1">
    <name type="scientific">Anguilla anguilla</name>
    <name type="common">European freshwater eel</name>
    <name type="synonym">Muraena anguilla</name>
    <dbReference type="NCBI Taxonomy" id="7936"/>
    <lineage>
        <taxon>Eukaryota</taxon>
        <taxon>Metazoa</taxon>
        <taxon>Chordata</taxon>
        <taxon>Craniata</taxon>
        <taxon>Vertebrata</taxon>
        <taxon>Euteleostomi</taxon>
        <taxon>Actinopterygii</taxon>
        <taxon>Neopterygii</taxon>
        <taxon>Teleostei</taxon>
        <taxon>Anguilliformes</taxon>
        <taxon>Anguillidae</taxon>
        <taxon>Anguilla</taxon>
    </lineage>
</organism>
<sequence length="30" mass="3493">MLNNYPLTHIQTYIQPADAIFVGKKEFLIN</sequence>
<accession>A0A0E9Y2U4</accession>
<evidence type="ECO:0000313" key="1">
    <source>
        <dbReference type="EMBL" id="JAI08574.1"/>
    </source>
</evidence>